<accession>O54470</accession>
<dbReference type="EMBL" id="U93688">
    <property type="protein sequence ID" value="AAC28962.1"/>
    <property type="molecule type" value="Genomic_DNA"/>
</dbReference>
<organism evidence="2">
    <name type="scientific">Staphylococcus aureus</name>
    <dbReference type="NCBI Taxonomy" id="1280"/>
    <lineage>
        <taxon>Bacteria</taxon>
        <taxon>Bacillati</taxon>
        <taxon>Bacillota</taxon>
        <taxon>Bacilli</taxon>
        <taxon>Bacillales</taxon>
        <taxon>Staphylococcaceae</taxon>
        <taxon>Staphylococcus</taxon>
    </lineage>
</organism>
<evidence type="ECO:0000256" key="1">
    <source>
        <dbReference type="SAM" id="Phobius"/>
    </source>
</evidence>
<sequence length="89" mass="10324">MNFFLRLLPQGLHLICLTVSLFTTYIYIFCILCKIISVKLYPKNHQDTKTLIAWHILPQGIAGVLNLSYKCLTVLKIRCLNFKILIIRS</sequence>
<protein>
    <submittedName>
        <fullName evidence="2">Orf14</fullName>
    </submittedName>
</protein>
<reference evidence="2" key="2">
    <citation type="submission" date="2002-01" db="EMBL/GenBank/DDBJ databases">
        <authorList>
            <person name="Barry P.C."/>
            <person name="Novick R.P."/>
        </authorList>
    </citation>
    <scope>NUCLEOTIDE SEQUENCE</scope>
    <source>
        <strain evidence="2">RN4282</strain>
    </source>
</reference>
<keyword evidence="1" id="KW-0812">Transmembrane</keyword>
<reference evidence="2" key="1">
    <citation type="journal article" date="1998" name="Mol. Microbiol.">
        <title>The gene for toxic shock toxin is carried by a family of mobile pathogenicity islands in Staphylococcus aureus.</title>
        <authorList>
            <person name="Lindsay J.A."/>
            <person name="Ruzin A."/>
            <person name="Ross H.F."/>
            <person name="Kurepina N."/>
            <person name="Novick R.P."/>
        </authorList>
    </citation>
    <scope>NUCLEOTIDE SEQUENCE</scope>
    <source>
        <strain evidence="2">RN4282</strain>
    </source>
</reference>
<keyword evidence="1" id="KW-0472">Membrane</keyword>
<proteinExistence type="predicted"/>
<name>O54470_STAAU</name>
<keyword evidence="1" id="KW-1133">Transmembrane helix</keyword>
<evidence type="ECO:0000313" key="2">
    <source>
        <dbReference type="EMBL" id="AAC28962.1"/>
    </source>
</evidence>
<feature type="transmembrane region" description="Helical" evidence="1">
    <location>
        <begin position="12"/>
        <end position="33"/>
    </location>
</feature>
<dbReference type="AlphaFoldDB" id="O54470"/>